<protein>
    <recommendedName>
        <fullName evidence="7">Type II secretion system protein GspF domain-containing protein</fullName>
    </recommendedName>
</protein>
<feature type="transmembrane region" description="Helical" evidence="6">
    <location>
        <begin position="132"/>
        <end position="149"/>
    </location>
</feature>
<name>A0A4Y9QXZ8_9MICO</name>
<dbReference type="Pfam" id="PF00482">
    <property type="entry name" value="T2SSF"/>
    <property type="match status" value="1"/>
</dbReference>
<accession>A0A4Y9QXZ8</accession>
<proteinExistence type="predicted"/>
<dbReference type="EMBL" id="SPQZ01000004">
    <property type="protein sequence ID" value="TFV96987.1"/>
    <property type="molecule type" value="Genomic_DNA"/>
</dbReference>
<comment type="subcellular location">
    <subcellularLocation>
        <location evidence="1">Cell membrane</location>
        <topology evidence="1">Multi-pass membrane protein</topology>
    </subcellularLocation>
</comment>
<dbReference type="Proteomes" id="UP000298127">
    <property type="component" value="Unassembled WGS sequence"/>
</dbReference>
<evidence type="ECO:0000256" key="1">
    <source>
        <dbReference type="ARBA" id="ARBA00004651"/>
    </source>
</evidence>
<evidence type="ECO:0000256" key="2">
    <source>
        <dbReference type="ARBA" id="ARBA00022475"/>
    </source>
</evidence>
<dbReference type="GO" id="GO:0005886">
    <property type="term" value="C:plasma membrane"/>
    <property type="evidence" value="ECO:0007669"/>
    <property type="project" value="UniProtKB-SubCell"/>
</dbReference>
<keyword evidence="9" id="KW-1185">Reference proteome</keyword>
<dbReference type="InterPro" id="IPR018076">
    <property type="entry name" value="T2SS_GspF_dom"/>
</dbReference>
<evidence type="ECO:0000256" key="5">
    <source>
        <dbReference type="ARBA" id="ARBA00023136"/>
    </source>
</evidence>
<reference evidence="8 9" key="1">
    <citation type="journal article" date="2018" name="J. Microbiol.">
        <title>Leifsonia flava sp. nov., a novel actinobacterium isolated from the rhizosphere of Aquilegia viridiflora.</title>
        <authorList>
            <person name="Cai Y."/>
            <person name="Tao W.Z."/>
            <person name="Ma Y.J."/>
            <person name="Cheng J."/>
            <person name="Zhang M.Y."/>
            <person name="Zhang Y.X."/>
        </authorList>
    </citation>
    <scope>NUCLEOTIDE SEQUENCE [LARGE SCALE GENOMIC DNA]</scope>
    <source>
        <strain evidence="8 9">SYP-B2174</strain>
    </source>
</reference>
<keyword evidence="3 6" id="KW-0812">Transmembrane</keyword>
<dbReference type="Gene3D" id="1.20.81.30">
    <property type="entry name" value="Type II secretion system (T2SS), domain F"/>
    <property type="match status" value="1"/>
</dbReference>
<feature type="transmembrane region" description="Helical" evidence="6">
    <location>
        <begin position="155"/>
        <end position="175"/>
    </location>
</feature>
<evidence type="ECO:0000313" key="9">
    <source>
        <dbReference type="Proteomes" id="UP000298127"/>
    </source>
</evidence>
<comment type="caution">
    <text evidence="8">The sequence shown here is derived from an EMBL/GenBank/DDBJ whole genome shotgun (WGS) entry which is preliminary data.</text>
</comment>
<evidence type="ECO:0000256" key="4">
    <source>
        <dbReference type="ARBA" id="ARBA00022989"/>
    </source>
</evidence>
<dbReference type="InterPro" id="IPR042094">
    <property type="entry name" value="T2SS_GspF_sf"/>
</dbReference>
<gene>
    <name evidence="8" type="ORF">E4M00_13110</name>
</gene>
<evidence type="ECO:0000259" key="7">
    <source>
        <dbReference type="Pfam" id="PF00482"/>
    </source>
</evidence>
<organism evidence="8 9">
    <name type="scientific">Orlajensenia leifsoniae</name>
    <dbReference type="NCBI Taxonomy" id="2561933"/>
    <lineage>
        <taxon>Bacteria</taxon>
        <taxon>Bacillati</taxon>
        <taxon>Actinomycetota</taxon>
        <taxon>Actinomycetes</taxon>
        <taxon>Micrococcales</taxon>
        <taxon>Microbacteriaceae</taxon>
        <taxon>Orlajensenia</taxon>
    </lineage>
</organism>
<dbReference type="RefSeq" id="WP_135120943.1">
    <property type="nucleotide sequence ID" value="NZ_SPQZ01000004.1"/>
</dbReference>
<dbReference type="AlphaFoldDB" id="A0A4Y9QXZ8"/>
<keyword evidence="4 6" id="KW-1133">Transmembrane helix</keyword>
<keyword evidence="2" id="KW-1003">Cell membrane</keyword>
<keyword evidence="5 6" id="KW-0472">Membrane</keyword>
<feature type="transmembrane region" description="Helical" evidence="6">
    <location>
        <begin position="283"/>
        <end position="305"/>
    </location>
</feature>
<dbReference type="PANTHER" id="PTHR35007:SF4">
    <property type="entry name" value="CONSERVED TRANSMEMBRANE PROTEIN-RELATED"/>
    <property type="match status" value="1"/>
</dbReference>
<evidence type="ECO:0000256" key="6">
    <source>
        <dbReference type="SAM" id="Phobius"/>
    </source>
</evidence>
<evidence type="ECO:0000313" key="8">
    <source>
        <dbReference type="EMBL" id="TFV96987.1"/>
    </source>
</evidence>
<sequence length="316" mass="31843">MSAPRPAIEAVATTAQRLAVLLAAGVPPNASWRYLASVGRSGVAGRVVDAAARSGDDGADIAHAVAEAGGTAASAEAARAWRALAAVWSLAIETGSPLAGALREMAESFRATGRLQREARIALAGPRATSRLVALLPAVAVAFGAVLGLDTLGVLFTTVPGWVCLAAGSLLMLGGSRWSARLVRRAGVGDPFPGLVIDLIALALAGGASLDKARGAAAAVVVRLEVVDAATAAEQARRADSVIALARDAGVPAAELLRAEASDLRLAAQTDGQERAARLGVSLMIPLALCVLPAFMLLGVAPMILSVVSSTFDVLG</sequence>
<feature type="domain" description="Type II secretion system protein GspF" evidence="7">
    <location>
        <begin position="16"/>
        <end position="143"/>
    </location>
</feature>
<evidence type="ECO:0000256" key="3">
    <source>
        <dbReference type="ARBA" id="ARBA00022692"/>
    </source>
</evidence>
<dbReference type="PANTHER" id="PTHR35007">
    <property type="entry name" value="INTEGRAL MEMBRANE PROTEIN-RELATED"/>
    <property type="match status" value="1"/>
</dbReference>